<gene>
    <name evidence="1" type="ORF">H6F44_15185</name>
</gene>
<organism evidence="1 2">
    <name type="scientific">Pseudanabaena cinerea FACHB-1277</name>
    <dbReference type="NCBI Taxonomy" id="2949581"/>
    <lineage>
        <taxon>Bacteria</taxon>
        <taxon>Bacillati</taxon>
        <taxon>Cyanobacteriota</taxon>
        <taxon>Cyanophyceae</taxon>
        <taxon>Pseudanabaenales</taxon>
        <taxon>Pseudanabaenaceae</taxon>
        <taxon>Pseudanabaena</taxon>
        <taxon>Pseudanabaena cinerea</taxon>
    </lineage>
</organism>
<reference evidence="1" key="1">
    <citation type="journal article" date="2015" name="ISME J.">
        <title>Draft Genome Sequence of Streptomyces incarnatus NRRL8089, which Produces the Nucleoside Antibiotic Sinefungin.</title>
        <authorList>
            <person name="Oshima K."/>
            <person name="Hattori M."/>
            <person name="Shimizu H."/>
            <person name="Fukuda K."/>
            <person name="Nemoto M."/>
            <person name="Inagaki K."/>
            <person name="Tamura T."/>
        </authorList>
    </citation>
    <scope>NUCLEOTIDE SEQUENCE</scope>
    <source>
        <strain evidence="1">FACHB-1277</strain>
    </source>
</reference>
<sequence>MAKEAKLMTERLTDAGLESALIALTQSVQTLIEETRSTNANINSLVEYLYTRNDVVANDVVDIKNELHEFKEVFKQQALTADRYASAAHVQAIAAQAQAESAKVQSDTAKVQAENIRLMIEMLNRKQA</sequence>
<dbReference type="AlphaFoldDB" id="A0A926UUS1"/>
<reference evidence="1" key="2">
    <citation type="submission" date="2020-08" db="EMBL/GenBank/DDBJ databases">
        <authorList>
            <person name="Chen M."/>
            <person name="Teng W."/>
            <person name="Zhao L."/>
            <person name="Hu C."/>
            <person name="Zhou Y."/>
            <person name="Han B."/>
            <person name="Song L."/>
            <person name="Shu W."/>
        </authorList>
    </citation>
    <scope>NUCLEOTIDE SEQUENCE</scope>
    <source>
        <strain evidence="1">FACHB-1277</strain>
    </source>
</reference>
<proteinExistence type="predicted"/>
<dbReference type="EMBL" id="JACJPY010000053">
    <property type="protein sequence ID" value="MBD2151454.1"/>
    <property type="molecule type" value="Genomic_DNA"/>
</dbReference>
<comment type="caution">
    <text evidence="1">The sequence shown here is derived from an EMBL/GenBank/DDBJ whole genome shotgun (WGS) entry which is preliminary data.</text>
</comment>
<evidence type="ECO:0000313" key="1">
    <source>
        <dbReference type="EMBL" id="MBD2151454.1"/>
    </source>
</evidence>
<name>A0A926UUS1_9CYAN</name>
<dbReference type="RefSeq" id="WP_190351869.1">
    <property type="nucleotide sequence ID" value="NZ_JACJPY010000053.1"/>
</dbReference>
<evidence type="ECO:0000313" key="2">
    <source>
        <dbReference type="Proteomes" id="UP000631421"/>
    </source>
</evidence>
<keyword evidence="2" id="KW-1185">Reference proteome</keyword>
<accession>A0A926UUS1</accession>
<dbReference type="Proteomes" id="UP000631421">
    <property type="component" value="Unassembled WGS sequence"/>
</dbReference>
<protein>
    <submittedName>
        <fullName evidence="1">Uncharacterized protein</fullName>
    </submittedName>
</protein>